<proteinExistence type="predicted"/>
<dbReference type="AlphaFoldDB" id="R7THA2"/>
<comment type="function">
    <text evidence="9">Component of the glycosylphosphatidylinositol-anchor (GPI-anchor) transamidase (GPI-T) complex that catalyzes the formation of the linkage between a proprotein and a GPI-anchor and participates in GPI anchored protein biosynthesis. Binds GPI-anchor.</text>
</comment>
<feature type="transmembrane region" description="Helical" evidence="13">
    <location>
        <begin position="493"/>
        <end position="518"/>
    </location>
</feature>
<dbReference type="STRING" id="283909.R7THA2"/>
<feature type="transmembrane region" description="Helical" evidence="13">
    <location>
        <begin position="20"/>
        <end position="44"/>
    </location>
</feature>
<comment type="subcellular location">
    <subcellularLocation>
        <location evidence="1">Endoplasmic reticulum membrane</location>
        <topology evidence="1">Multi-pass membrane protein</topology>
    </subcellularLocation>
</comment>
<dbReference type="Pfam" id="PF04114">
    <property type="entry name" value="Gaa1"/>
    <property type="match status" value="1"/>
</dbReference>
<evidence type="ECO:0000256" key="8">
    <source>
        <dbReference type="ARBA" id="ARBA00083563"/>
    </source>
</evidence>
<dbReference type="EMBL" id="AMQN01002698">
    <property type="status" value="NOT_ANNOTATED_CDS"/>
    <property type="molecule type" value="Genomic_DNA"/>
</dbReference>
<dbReference type="HOGENOM" id="CLU_007442_2_0_1"/>
<gene>
    <name evidence="14" type="ORF">CAPTEDRAFT_223994</name>
</gene>
<evidence type="ECO:0000256" key="7">
    <source>
        <dbReference type="ARBA" id="ARBA00023180"/>
    </source>
</evidence>
<evidence type="ECO:0000256" key="11">
    <source>
        <dbReference type="ARBA" id="ARBA00093619"/>
    </source>
</evidence>
<evidence type="ECO:0000256" key="3">
    <source>
        <dbReference type="ARBA" id="ARBA00022824"/>
    </source>
</evidence>
<evidence type="ECO:0000256" key="10">
    <source>
        <dbReference type="ARBA" id="ARBA00093557"/>
    </source>
</evidence>
<feature type="transmembrane region" description="Helical" evidence="13">
    <location>
        <begin position="556"/>
        <end position="575"/>
    </location>
</feature>
<evidence type="ECO:0000256" key="2">
    <source>
        <dbReference type="ARBA" id="ARBA00022692"/>
    </source>
</evidence>
<evidence type="ECO:0000256" key="13">
    <source>
        <dbReference type="SAM" id="Phobius"/>
    </source>
</evidence>
<evidence type="ECO:0000256" key="5">
    <source>
        <dbReference type="ARBA" id="ARBA00023136"/>
    </source>
</evidence>
<keyword evidence="4 13" id="KW-1133">Transmembrane helix</keyword>
<evidence type="ECO:0000256" key="1">
    <source>
        <dbReference type="ARBA" id="ARBA00004477"/>
    </source>
</evidence>
<dbReference type="FunCoup" id="R7THA2">
    <property type="interactions" value="1794"/>
</dbReference>
<protein>
    <recommendedName>
        <fullName evidence="11">GPI-anchor transamidase component GPAA1</fullName>
    </recommendedName>
    <alternativeName>
        <fullName evidence="8">GAA1 protein homolog</fullName>
    </alternativeName>
    <alternativeName>
        <fullName evidence="12">Glycosylphosphatidylinositol anchor attachment 1 protein</fullName>
    </alternativeName>
</protein>
<accession>R7THA2</accession>
<dbReference type="EnsemblMetazoa" id="CapteT223994">
    <property type="protein sequence ID" value="CapteP223994"/>
    <property type="gene ID" value="CapteG223994"/>
</dbReference>
<organism evidence="14">
    <name type="scientific">Capitella teleta</name>
    <name type="common">Polychaete worm</name>
    <dbReference type="NCBI Taxonomy" id="283909"/>
    <lineage>
        <taxon>Eukaryota</taxon>
        <taxon>Metazoa</taxon>
        <taxon>Spiralia</taxon>
        <taxon>Lophotrochozoa</taxon>
        <taxon>Annelida</taxon>
        <taxon>Polychaeta</taxon>
        <taxon>Sedentaria</taxon>
        <taxon>Scolecida</taxon>
        <taxon>Capitellidae</taxon>
        <taxon>Capitella</taxon>
    </lineage>
</organism>
<dbReference type="OrthoDB" id="445301at2759"/>
<dbReference type="InterPro" id="IPR007246">
    <property type="entry name" value="Gaa1"/>
</dbReference>
<keyword evidence="2 13" id="KW-0812">Transmembrane</keyword>
<dbReference type="Proteomes" id="UP000014760">
    <property type="component" value="Unassembled WGS sequence"/>
</dbReference>
<reference evidence="15" key="3">
    <citation type="submission" date="2015-06" db="UniProtKB">
        <authorList>
            <consortium name="EnsemblMetazoa"/>
        </authorList>
    </citation>
    <scope>IDENTIFICATION</scope>
</reference>
<dbReference type="GO" id="GO:0042765">
    <property type="term" value="C:GPI-anchor transamidase complex"/>
    <property type="evidence" value="ECO:0007669"/>
    <property type="project" value="InterPro"/>
</dbReference>
<evidence type="ECO:0000256" key="4">
    <source>
        <dbReference type="ARBA" id="ARBA00022989"/>
    </source>
</evidence>
<dbReference type="PANTHER" id="PTHR13304">
    <property type="entry name" value="GLYCOSYLPHOSPHATIDYLINOSITOL ANCHOR ATTACHMENT 1 PROTEIN"/>
    <property type="match status" value="1"/>
</dbReference>
<evidence type="ECO:0000256" key="6">
    <source>
        <dbReference type="ARBA" id="ARBA00023157"/>
    </source>
</evidence>
<evidence type="ECO:0000313" key="16">
    <source>
        <dbReference type="Proteomes" id="UP000014760"/>
    </source>
</evidence>
<reference evidence="16" key="1">
    <citation type="submission" date="2012-12" db="EMBL/GenBank/DDBJ databases">
        <authorList>
            <person name="Hellsten U."/>
            <person name="Grimwood J."/>
            <person name="Chapman J.A."/>
            <person name="Shapiro H."/>
            <person name="Aerts A."/>
            <person name="Otillar R.P."/>
            <person name="Terry A.Y."/>
            <person name="Boore J.L."/>
            <person name="Simakov O."/>
            <person name="Marletaz F."/>
            <person name="Cho S.-J."/>
            <person name="Edsinger-Gonzales E."/>
            <person name="Havlak P."/>
            <person name="Kuo D.-H."/>
            <person name="Larsson T."/>
            <person name="Lv J."/>
            <person name="Arendt D."/>
            <person name="Savage R."/>
            <person name="Osoegawa K."/>
            <person name="de Jong P."/>
            <person name="Lindberg D.R."/>
            <person name="Seaver E.C."/>
            <person name="Weisblat D.A."/>
            <person name="Putnam N.H."/>
            <person name="Grigoriev I.V."/>
            <person name="Rokhsar D.S."/>
        </authorList>
    </citation>
    <scope>NUCLEOTIDE SEQUENCE</scope>
    <source>
        <strain evidence="16">I ESC-2004</strain>
    </source>
</reference>
<keyword evidence="7" id="KW-0325">Glycoprotein</keyword>
<keyword evidence="5 13" id="KW-0472">Membrane</keyword>
<feature type="transmembrane region" description="Helical" evidence="13">
    <location>
        <begin position="449"/>
        <end position="473"/>
    </location>
</feature>
<evidence type="ECO:0000256" key="9">
    <source>
        <dbReference type="ARBA" id="ARBA00093336"/>
    </source>
</evidence>
<evidence type="ECO:0000313" key="14">
    <source>
        <dbReference type="EMBL" id="ELT93188.1"/>
    </source>
</evidence>
<keyword evidence="16" id="KW-1185">Reference proteome</keyword>
<dbReference type="Gene3D" id="3.40.630.10">
    <property type="entry name" value="Zn peptidases"/>
    <property type="match status" value="1"/>
</dbReference>
<evidence type="ECO:0000313" key="15">
    <source>
        <dbReference type="EnsemblMetazoa" id="CapteP223994"/>
    </source>
</evidence>
<name>R7THA2_CAPTE</name>
<dbReference type="OMA" id="MAIALWM"/>
<evidence type="ECO:0000256" key="12">
    <source>
        <dbReference type="ARBA" id="ARBA00093661"/>
    </source>
</evidence>
<dbReference type="PANTHER" id="PTHR13304:SF0">
    <property type="entry name" value="GLYCOSYLPHOSPHATIDYLINOSITOL ANCHOR ATTACHMENT 1 PROTEIN"/>
    <property type="match status" value="1"/>
</dbReference>
<dbReference type="GO" id="GO:0016255">
    <property type="term" value="P:attachment of GPI anchor to protein"/>
    <property type="evidence" value="ECO:0007669"/>
    <property type="project" value="TreeGrafter"/>
</dbReference>
<comment type="subunit">
    <text evidence="10">Heteropentamer. Part of the GPI-anchor transamidase complex, consisting of PIGK, PIGT, PIGS, PIGU and GAA1. Interacts with PIGK.</text>
</comment>
<sequence length="579" mass="63974">MGLINNPTTRRKLVSFISRFNSPLCVICYVVGLLGFLALAYAPYNAKTYFSENALLPGWFSWAFNRIPAAWFESKFRSIGVDTHVQNFTFEYPEGLVKDQRFPGQNVYGILRAPRAASTEALVMTAPYRPLDSAEKTAGGIALMLSLANAFRKKTYWAKDIIFLVTEFDQLGMKAWLNAYHHCPTPYIHAGELTGRSGAIQAAINIEIAGDSISSFNIKSEGLNGQLPNLDLINTVVLLCHHGSITPTVHERADHLKPASQSGFIHSLQTMMLMMMTQASGSPSGNHGLFLPFHIEAVTIQGVKMKTGQRFSLNKIGDVVEGLFRSLNNLLERFHQSFFFYLLPATERYVSIGLYMPPFGVMALPLIIKVSDRGLLPLLPSLILSTFFGILSFNTTRFFVESAEAFHLSASDSILLGALAILIAAIAYPKLLKRKSPTSGADWRLMKCMGLLATALVLGALALMNISLAYFVAAVWTPVLVTAKPHGNRFAQLLQVVLLLAVSPLFLICVASFAYTLIFTKVASDPRQVMTQSLDLASKGFFSSVMDFHLFGNWTFALYSCAFVPIWALFWGLIWTPAF</sequence>
<keyword evidence="3" id="KW-0256">Endoplasmic reticulum</keyword>
<keyword evidence="6" id="KW-1015">Disulfide bond</keyword>
<reference evidence="14 16" key="2">
    <citation type="journal article" date="2013" name="Nature">
        <title>Insights into bilaterian evolution from three spiralian genomes.</title>
        <authorList>
            <person name="Simakov O."/>
            <person name="Marletaz F."/>
            <person name="Cho S.J."/>
            <person name="Edsinger-Gonzales E."/>
            <person name="Havlak P."/>
            <person name="Hellsten U."/>
            <person name="Kuo D.H."/>
            <person name="Larsson T."/>
            <person name="Lv J."/>
            <person name="Arendt D."/>
            <person name="Savage R."/>
            <person name="Osoegawa K."/>
            <person name="de Jong P."/>
            <person name="Grimwood J."/>
            <person name="Chapman J.A."/>
            <person name="Shapiro H."/>
            <person name="Aerts A."/>
            <person name="Otillar R.P."/>
            <person name="Terry A.Y."/>
            <person name="Boore J.L."/>
            <person name="Grigoriev I.V."/>
            <person name="Lindberg D.R."/>
            <person name="Seaver E.C."/>
            <person name="Weisblat D.A."/>
            <person name="Putnam N.H."/>
            <person name="Rokhsar D.S."/>
        </authorList>
    </citation>
    <scope>NUCLEOTIDE SEQUENCE</scope>
    <source>
        <strain evidence="14 16">I ESC-2004</strain>
    </source>
</reference>
<feature type="transmembrane region" description="Helical" evidence="13">
    <location>
        <begin position="405"/>
        <end position="428"/>
    </location>
</feature>
<dbReference type="EMBL" id="KB309853">
    <property type="protein sequence ID" value="ELT93188.1"/>
    <property type="molecule type" value="Genomic_DNA"/>
</dbReference>
<dbReference type="PIRSF" id="PIRSF036762">
    <property type="entry name" value="GAA1"/>
    <property type="match status" value="1"/>
</dbReference>
<feature type="transmembrane region" description="Helical" evidence="13">
    <location>
        <begin position="349"/>
        <end position="368"/>
    </location>
</feature>
<feature type="transmembrane region" description="Helical" evidence="13">
    <location>
        <begin position="375"/>
        <end position="393"/>
    </location>
</feature>
<dbReference type="FunFam" id="3.40.630.10:FF:000047">
    <property type="entry name" value="Glycosylphosphatidylinositol anchor attachment 1 protein"/>
    <property type="match status" value="1"/>
</dbReference>